<feature type="transmembrane region" description="Helical" evidence="1">
    <location>
        <begin position="57"/>
        <end position="76"/>
    </location>
</feature>
<keyword evidence="1" id="KW-0812">Transmembrane</keyword>
<accession>A0ABY6KBY0</accession>
<gene>
    <name evidence="2" type="ORF">LAZ67_3001829</name>
</gene>
<feature type="transmembrane region" description="Helical" evidence="1">
    <location>
        <begin position="97"/>
        <end position="115"/>
    </location>
</feature>
<sequence length="207" mass="23387">MAVQVACGAATACRRIRRSTRADVTLVAPTFLLIATFPCSNHLLHSRCTVDASRYDISMQIMFLITFILWIVTAVTGDPTIERKYWSEWDLTLVHEILLVVALFFSFFRLHYYFYQSGALGPIQVDTPCVHTLEQYLRKLTSLISQVLMFFTLCYLISVVAGVDGEACLRRDALLCSTGLASVTEMEDQRICIKFCVKNGFKGAEIF</sequence>
<feature type="transmembrane region" description="Helical" evidence="1">
    <location>
        <begin position="24"/>
        <end position="45"/>
    </location>
</feature>
<evidence type="ECO:0000256" key="1">
    <source>
        <dbReference type="SAM" id="Phobius"/>
    </source>
</evidence>
<reference evidence="2 3" key="1">
    <citation type="submission" date="2022-01" db="EMBL/GenBank/DDBJ databases">
        <title>A chromosomal length assembly of Cordylochernes scorpioides.</title>
        <authorList>
            <person name="Zeh D."/>
            <person name="Zeh J."/>
        </authorList>
    </citation>
    <scope>NUCLEOTIDE SEQUENCE [LARGE SCALE GENOMIC DNA]</scope>
    <source>
        <strain evidence="2">IN4F17</strain>
        <tissue evidence="2">Whole Body</tissue>
    </source>
</reference>
<keyword evidence="1" id="KW-0472">Membrane</keyword>
<dbReference type="Proteomes" id="UP001235939">
    <property type="component" value="Chromosome 03"/>
</dbReference>
<dbReference type="EMBL" id="CP092865">
    <property type="protein sequence ID" value="UYV64740.1"/>
    <property type="molecule type" value="Genomic_DNA"/>
</dbReference>
<protein>
    <submittedName>
        <fullName evidence="2">Uncharacterized protein</fullName>
    </submittedName>
</protein>
<keyword evidence="1" id="KW-1133">Transmembrane helix</keyword>
<keyword evidence="3" id="KW-1185">Reference proteome</keyword>
<feature type="transmembrane region" description="Helical" evidence="1">
    <location>
        <begin position="143"/>
        <end position="163"/>
    </location>
</feature>
<evidence type="ECO:0000313" key="3">
    <source>
        <dbReference type="Proteomes" id="UP001235939"/>
    </source>
</evidence>
<organism evidence="2 3">
    <name type="scientific">Cordylochernes scorpioides</name>
    <dbReference type="NCBI Taxonomy" id="51811"/>
    <lineage>
        <taxon>Eukaryota</taxon>
        <taxon>Metazoa</taxon>
        <taxon>Ecdysozoa</taxon>
        <taxon>Arthropoda</taxon>
        <taxon>Chelicerata</taxon>
        <taxon>Arachnida</taxon>
        <taxon>Pseudoscorpiones</taxon>
        <taxon>Cheliferoidea</taxon>
        <taxon>Chernetidae</taxon>
        <taxon>Cordylochernes</taxon>
    </lineage>
</organism>
<evidence type="ECO:0000313" key="2">
    <source>
        <dbReference type="EMBL" id="UYV64740.1"/>
    </source>
</evidence>
<name>A0ABY6KBY0_9ARAC</name>
<proteinExistence type="predicted"/>